<evidence type="ECO:0000313" key="2">
    <source>
        <dbReference type="Proteomes" id="UP001056120"/>
    </source>
</evidence>
<reference evidence="2" key="1">
    <citation type="journal article" date="2022" name="Mol. Ecol. Resour.">
        <title>The genomes of chicory, endive, great burdock and yacon provide insights into Asteraceae palaeo-polyploidization history and plant inulin production.</title>
        <authorList>
            <person name="Fan W."/>
            <person name="Wang S."/>
            <person name="Wang H."/>
            <person name="Wang A."/>
            <person name="Jiang F."/>
            <person name="Liu H."/>
            <person name="Zhao H."/>
            <person name="Xu D."/>
            <person name="Zhang Y."/>
        </authorList>
    </citation>
    <scope>NUCLEOTIDE SEQUENCE [LARGE SCALE GENOMIC DNA]</scope>
    <source>
        <strain evidence="2">cv. Yunnan</strain>
    </source>
</reference>
<name>A0ACB8XZ55_9ASTR</name>
<keyword evidence="2" id="KW-1185">Reference proteome</keyword>
<evidence type="ECO:0000313" key="1">
    <source>
        <dbReference type="EMBL" id="KAI3676492.1"/>
    </source>
</evidence>
<gene>
    <name evidence="1" type="ORF">L1987_86102</name>
</gene>
<accession>A0ACB8XZ55</accession>
<dbReference type="EMBL" id="CM042046">
    <property type="protein sequence ID" value="KAI3676492.1"/>
    <property type="molecule type" value="Genomic_DNA"/>
</dbReference>
<proteinExistence type="predicted"/>
<comment type="caution">
    <text evidence="1">The sequence shown here is derived from an EMBL/GenBank/DDBJ whole genome shotgun (WGS) entry which is preliminary data.</text>
</comment>
<reference evidence="1 2" key="2">
    <citation type="journal article" date="2022" name="Mol. Ecol. Resour.">
        <title>The genomes of chicory, endive, great burdock and yacon provide insights into Asteraceae paleo-polyploidization history and plant inulin production.</title>
        <authorList>
            <person name="Fan W."/>
            <person name="Wang S."/>
            <person name="Wang H."/>
            <person name="Wang A."/>
            <person name="Jiang F."/>
            <person name="Liu H."/>
            <person name="Zhao H."/>
            <person name="Xu D."/>
            <person name="Zhang Y."/>
        </authorList>
    </citation>
    <scope>NUCLEOTIDE SEQUENCE [LARGE SCALE GENOMIC DNA]</scope>
    <source>
        <strain evidence="2">cv. Yunnan</strain>
        <tissue evidence="1">Leaves</tissue>
    </source>
</reference>
<sequence length="95" mass="10923">MKEVKIGRLGFSIYLFVTEESFKKSENILVDRRRTKTIDVNASLNDFNMIVDAMRNLASSYKDWFREFEEANEAFALVGKESIPCEGNGGWCCIE</sequence>
<organism evidence="1 2">
    <name type="scientific">Smallanthus sonchifolius</name>
    <dbReference type="NCBI Taxonomy" id="185202"/>
    <lineage>
        <taxon>Eukaryota</taxon>
        <taxon>Viridiplantae</taxon>
        <taxon>Streptophyta</taxon>
        <taxon>Embryophyta</taxon>
        <taxon>Tracheophyta</taxon>
        <taxon>Spermatophyta</taxon>
        <taxon>Magnoliopsida</taxon>
        <taxon>eudicotyledons</taxon>
        <taxon>Gunneridae</taxon>
        <taxon>Pentapetalae</taxon>
        <taxon>asterids</taxon>
        <taxon>campanulids</taxon>
        <taxon>Asterales</taxon>
        <taxon>Asteraceae</taxon>
        <taxon>Asteroideae</taxon>
        <taxon>Heliantheae alliance</taxon>
        <taxon>Millerieae</taxon>
        <taxon>Smallanthus</taxon>
    </lineage>
</organism>
<dbReference type="Proteomes" id="UP001056120">
    <property type="component" value="Linkage Group LG29"/>
</dbReference>
<protein>
    <submittedName>
        <fullName evidence="1">Uncharacterized protein</fullName>
    </submittedName>
</protein>